<reference evidence="9" key="1">
    <citation type="journal article" date="2021" name="J. Vet. Med. Sci.">
        <title>Identification of a novel filovirus in a common lancehead (Bothrops atrox (Linnaeus, 1758)).</title>
        <authorList>
            <person name="Horie M."/>
        </authorList>
    </citation>
    <scope>NUCLEOTIDE SEQUENCE</scope>
    <source>
        <strain evidence="9">B.atrox/Brazil</strain>
    </source>
</reference>
<evidence type="ECO:0000256" key="6">
    <source>
        <dbReference type="ARBA" id="ARBA00022844"/>
    </source>
</evidence>
<sequence length="254" mass="28531">MAFARREAVTKYSLCSIVDYPSSNIAWSDFSTLIEQETHAKFIIKWAGLVWEITKEELSVVNRLNLTNDDPTWQYTHSLLTSLLKNPGLQWMPPEWGLTTILASSILGLPALTLLPNDVAILCNYLIGMLRRGGNGKLDHDQCALAQKIPTVTYSFLQNSTQNFLKSLFALQPAGTPGDKSSLRITRKNEVTELTRMNSYILVEHYTLITRQTCIDYQTPHHAAFVLLGNVVTMGQQWDDATILAPPINPKLKI</sequence>
<dbReference type="EMBL" id="BR001752">
    <property type="protein sequence ID" value="FAA04062.1"/>
    <property type="molecule type" value="Viral_cRNA"/>
</dbReference>
<comment type="similarity">
    <text evidence="3">Belongs to the filoviridae membrane-associated protein VP24 family.</text>
</comment>
<organism evidence="9 10">
    <name type="scientific">Tapajos virus</name>
    <dbReference type="NCBI Taxonomy" id="2840185"/>
    <lineage>
        <taxon>Viruses</taxon>
        <taxon>Riboviria</taxon>
        <taxon>Orthornavirae</taxon>
        <taxon>Negarnaviricota</taxon>
        <taxon>Haploviricotina</taxon>
        <taxon>Monjiviricetes</taxon>
        <taxon>Mononegavirales</taxon>
        <taxon>Filoviridae</taxon>
        <taxon>Tapjovirus</taxon>
        <taxon>Tapjovirus bothropis</taxon>
    </lineage>
</organism>
<proteinExistence type="inferred from homology"/>
<protein>
    <recommendedName>
        <fullName evidence="4">Membrane-associated protein VP24</fullName>
    </recommendedName>
</protein>
<comment type="subcellular location">
    <subcellularLocation>
        <location evidence="1">Host cell membrane</location>
        <topology evidence="1">Peripheral membrane protein</topology>
        <orientation evidence="1">Cytoplasmic side</orientation>
    </subcellularLocation>
    <subcellularLocation>
        <location evidence="2">Virion membrane</location>
        <topology evidence="2">Peripheral membrane protein</topology>
    </subcellularLocation>
</comment>
<accession>A0AAD3AW05</accession>
<keyword evidence="10" id="KW-1185">Reference proteome</keyword>
<keyword evidence="5" id="KW-1032">Host cell membrane</keyword>
<evidence type="ECO:0000256" key="5">
    <source>
        <dbReference type="ARBA" id="ARBA00022511"/>
    </source>
</evidence>
<evidence type="ECO:0000313" key="9">
    <source>
        <dbReference type="EMBL" id="FAA04062.1"/>
    </source>
</evidence>
<dbReference type="GO" id="GO:0016020">
    <property type="term" value="C:membrane"/>
    <property type="evidence" value="ECO:0007669"/>
    <property type="project" value="InterPro"/>
</dbReference>
<dbReference type="GO" id="GO:0020002">
    <property type="term" value="C:host cell plasma membrane"/>
    <property type="evidence" value="ECO:0007669"/>
    <property type="project" value="UniProtKB-SubCell"/>
</dbReference>
<dbReference type="Pfam" id="PF06389">
    <property type="entry name" value="Filo_VP24"/>
    <property type="match status" value="1"/>
</dbReference>
<evidence type="ECO:0000313" key="10">
    <source>
        <dbReference type="Proteomes" id="UP000831586"/>
    </source>
</evidence>
<dbReference type="GO" id="GO:0016032">
    <property type="term" value="P:viral process"/>
    <property type="evidence" value="ECO:0007669"/>
    <property type="project" value="InterPro"/>
</dbReference>
<dbReference type="Proteomes" id="UP000831586">
    <property type="component" value="Segment"/>
</dbReference>
<evidence type="ECO:0000256" key="1">
    <source>
        <dbReference type="ARBA" id="ARBA00004501"/>
    </source>
</evidence>
<name>A0AAD3AW05_9MONO</name>
<evidence type="ECO:0000256" key="2">
    <source>
        <dbReference type="ARBA" id="ARBA00004650"/>
    </source>
</evidence>
<dbReference type="GO" id="GO:0055036">
    <property type="term" value="C:virion membrane"/>
    <property type="evidence" value="ECO:0007669"/>
    <property type="project" value="UniProtKB-SubCell"/>
</dbReference>
<evidence type="ECO:0000256" key="3">
    <source>
        <dbReference type="ARBA" id="ARBA00006713"/>
    </source>
</evidence>
<gene>
    <name evidence="9" type="primary">VP24</name>
</gene>
<dbReference type="GO" id="GO:0005198">
    <property type="term" value="F:structural molecule activity"/>
    <property type="evidence" value="ECO:0007669"/>
    <property type="project" value="InterPro"/>
</dbReference>
<dbReference type="InterPro" id="IPR009433">
    <property type="entry name" value="Filo_VP24"/>
</dbReference>
<evidence type="ECO:0000256" key="7">
    <source>
        <dbReference type="ARBA" id="ARBA00022870"/>
    </source>
</evidence>
<dbReference type="RefSeq" id="YP_010798911.1">
    <property type="nucleotide sequence ID" value="NC_076535.1"/>
</dbReference>
<dbReference type="GeneID" id="80537186"/>
<keyword evidence="6" id="KW-0946">Virion</keyword>
<dbReference type="KEGG" id="vg:80537186"/>
<evidence type="ECO:0000256" key="8">
    <source>
        <dbReference type="ARBA" id="ARBA00023136"/>
    </source>
</evidence>
<keyword evidence="8" id="KW-0472">Membrane</keyword>
<evidence type="ECO:0000256" key="4">
    <source>
        <dbReference type="ARBA" id="ARBA00013875"/>
    </source>
</evidence>
<keyword evidence="7" id="KW-1043">Host membrane</keyword>